<evidence type="ECO:0000313" key="4">
    <source>
        <dbReference type="Proteomes" id="UP000199065"/>
    </source>
</evidence>
<keyword evidence="4" id="KW-1185">Reference proteome</keyword>
<dbReference type="PANTHER" id="PTHR24321">
    <property type="entry name" value="DEHYDROGENASES, SHORT CHAIN"/>
    <property type="match status" value="1"/>
</dbReference>
<dbReference type="SUPFAM" id="SSF51735">
    <property type="entry name" value="NAD(P)-binding Rossmann-fold domains"/>
    <property type="match status" value="1"/>
</dbReference>
<dbReference type="InterPro" id="IPR002347">
    <property type="entry name" value="SDR_fam"/>
</dbReference>
<comment type="similarity">
    <text evidence="1">Belongs to the short-chain dehydrogenases/reductases (SDR) family.</text>
</comment>
<gene>
    <name evidence="3" type="ORF">SAMN05660282_00059</name>
</gene>
<reference evidence="3 4" key="1">
    <citation type="submission" date="2016-10" db="EMBL/GenBank/DDBJ databases">
        <authorList>
            <person name="de Groot N.N."/>
        </authorList>
    </citation>
    <scope>NUCLEOTIDE SEQUENCE [LARGE SCALE GENOMIC DNA]</scope>
    <source>
        <strain>J11</strain>
        <strain evidence="4">PG 39</strain>
    </source>
</reference>
<keyword evidence="2" id="KW-0560">Oxidoreductase</keyword>
<dbReference type="GO" id="GO:0016491">
    <property type="term" value="F:oxidoreductase activity"/>
    <property type="evidence" value="ECO:0007669"/>
    <property type="project" value="UniProtKB-KW"/>
</dbReference>
<proteinExistence type="inferred from homology"/>
<dbReference type="PRINTS" id="PR00081">
    <property type="entry name" value="GDHRDH"/>
</dbReference>
<evidence type="ECO:0000256" key="2">
    <source>
        <dbReference type="ARBA" id="ARBA00023002"/>
    </source>
</evidence>
<dbReference type="OrthoDB" id="3676637at2"/>
<dbReference type="AlphaFoldDB" id="A0A1I2PJK3"/>
<accession>A0A1I2PJK3</accession>
<dbReference type="STRING" id="185761.SAMN05660282_00059"/>
<dbReference type="Pfam" id="PF13561">
    <property type="entry name" value="adh_short_C2"/>
    <property type="match status" value="1"/>
</dbReference>
<organism evidence="3 4">
    <name type="scientific">Corynebacterium spheniscorum</name>
    <dbReference type="NCBI Taxonomy" id="185761"/>
    <lineage>
        <taxon>Bacteria</taxon>
        <taxon>Bacillati</taxon>
        <taxon>Actinomycetota</taxon>
        <taxon>Actinomycetes</taxon>
        <taxon>Mycobacteriales</taxon>
        <taxon>Corynebacteriaceae</taxon>
        <taxon>Corynebacterium</taxon>
    </lineage>
</organism>
<name>A0A1I2PJK3_9CORY</name>
<protein>
    <submittedName>
        <fullName evidence="3">NAD(P)-dependent dehydrogenase, short-chain alcohol dehydrogenase family</fullName>
    </submittedName>
</protein>
<evidence type="ECO:0000313" key="3">
    <source>
        <dbReference type="EMBL" id="SFG15613.1"/>
    </source>
</evidence>
<dbReference type="EMBL" id="FOPJ01000001">
    <property type="protein sequence ID" value="SFG15613.1"/>
    <property type="molecule type" value="Genomic_DNA"/>
</dbReference>
<evidence type="ECO:0000256" key="1">
    <source>
        <dbReference type="ARBA" id="ARBA00006484"/>
    </source>
</evidence>
<sequence>MSRTYLITGAASGIGKATSELLQSRGHKVIGADLQNADINGDLSTPEGRQNLIDEATKLSEGRLDGVIANAGIQFPKPITLKVNYFGALATLEGLRPLLLKSDAPRAALTCSIASLHPQDEELMKALEDRDEEGAVKRGAELEEMGQSDAYKNYSCSKKAIAKWMRRAAPSEDWAGAGIPLNAIAPAVVTSPMTKDLVNNPEGRKLLEETTPMPLNGWMDPEQAAKLFAWLVSEENTHLCGQVIFIDGGYDALTRGDSTW</sequence>
<dbReference type="InterPro" id="IPR036291">
    <property type="entry name" value="NAD(P)-bd_dom_sf"/>
</dbReference>
<dbReference type="Proteomes" id="UP000199065">
    <property type="component" value="Unassembled WGS sequence"/>
</dbReference>
<dbReference type="Gene3D" id="3.40.50.720">
    <property type="entry name" value="NAD(P)-binding Rossmann-like Domain"/>
    <property type="match status" value="1"/>
</dbReference>
<dbReference type="PANTHER" id="PTHR24321:SF8">
    <property type="entry name" value="ESTRADIOL 17-BETA-DEHYDROGENASE 8-RELATED"/>
    <property type="match status" value="1"/>
</dbReference>
<dbReference type="Pfam" id="PF00106">
    <property type="entry name" value="adh_short"/>
    <property type="match status" value="1"/>
</dbReference>
<dbReference type="RefSeq" id="WP_092283262.1">
    <property type="nucleotide sequence ID" value="NZ_FOPJ01000001.1"/>
</dbReference>